<name>A0ABW5JXR3_9FLAO</name>
<evidence type="ECO:0000256" key="4">
    <source>
        <dbReference type="ARBA" id="ARBA00022490"/>
    </source>
</evidence>
<dbReference type="InterPro" id="IPR027417">
    <property type="entry name" value="P-loop_NTPase"/>
</dbReference>
<dbReference type="PANTHER" id="PTHR33540">
    <property type="entry name" value="TRNA THREONYLCARBAMOYLADENOSINE BIOSYNTHESIS PROTEIN TSAE"/>
    <property type="match status" value="1"/>
</dbReference>
<keyword evidence="7" id="KW-0547">Nucleotide-binding</keyword>
<dbReference type="RefSeq" id="WP_379901356.1">
    <property type="nucleotide sequence ID" value="NZ_JBHULM010000007.1"/>
</dbReference>
<dbReference type="Pfam" id="PF02367">
    <property type="entry name" value="TsaE"/>
    <property type="match status" value="1"/>
</dbReference>
<keyword evidence="8" id="KW-0067">ATP-binding</keyword>
<reference evidence="12" key="1">
    <citation type="journal article" date="2019" name="Int. J. Syst. Evol. Microbiol.">
        <title>The Global Catalogue of Microorganisms (GCM) 10K type strain sequencing project: providing services to taxonomists for standard genome sequencing and annotation.</title>
        <authorList>
            <consortium name="The Broad Institute Genomics Platform"/>
            <consortium name="The Broad Institute Genome Sequencing Center for Infectious Disease"/>
            <person name="Wu L."/>
            <person name="Ma J."/>
        </authorList>
    </citation>
    <scope>NUCLEOTIDE SEQUENCE [LARGE SCALE GENOMIC DNA]</scope>
    <source>
        <strain evidence="12">KCTC 42808</strain>
    </source>
</reference>
<dbReference type="NCBIfam" id="TIGR00150">
    <property type="entry name" value="T6A_YjeE"/>
    <property type="match status" value="1"/>
</dbReference>
<accession>A0ABW5JXR3</accession>
<keyword evidence="4" id="KW-0963">Cytoplasm</keyword>
<keyword evidence="5" id="KW-0819">tRNA processing</keyword>
<keyword evidence="9" id="KW-0460">Magnesium</keyword>
<evidence type="ECO:0000256" key="6">
    <source>
        <dbReference type="ARBA" id="ARBA00022723"/>
    </source>
</evidence>
<dbReference type="EMBL" id="JBHULM010000007">
    <property type="protein sequence ID" value="MFD2541541.1"/>
    <property type="molecule type" value="Genomic_DNA"/>
</dbReference>
<evidence type="ECO:0000256" key="9">
    <source>
        <dbReference type="ARBA" id="ARBA00022842"/>
    </source>
</evidence>
<evidence type="ECO:0000256" key="2">
    <source>
        <dbReference type="ARBA" id="ARBA00007599"/>
    </source>
</evidence>
<dbReference type="InterPro" id="IPR003442">
    <property type="entry name" value="T6A_TsaE"/>
</dbReference>
<evidence type="ECO:0000313" key="12">
    <source>
        <dbReference type="Proteomes" id="UP001597467"/>
    </source>
</evidence>
<proteinExistence type="inferred from homology"/>
<keyword evidence="12" id="KW-1185">Reference proteome</keyword>
<organism evidence="11 12">
    <name type="scientific">Lacinutrix gracilariae</name>
    <dbReference type="NCBI Taxonomy" id="1747198"/>
    <lineage>
        <taxon>Bacteria</taxon>
        <taxon>Pseudomonadati</taxon>
        <taxon>Bacteroidota</taxon>
        <taxon>Flavobacteriia</taxon>
        <taxon>Flavobacteriales</taxon>
        <taxon>Flavobacteriaceae</taxon>
        <taxon>Lacinutrix</taxon>
    </lineage>
</organism>
<comment type="subcellular location">
    <subcellularLocation>
        <location evidence="1">Cytoplasm</location>
    </subcellularLocation>
</comment>
<comment type="similarity">
    <text evidence="2">Belongs to the TsaE family.</text>
</comment>
<dbReference type="SUPFAM" id="SSF52540">
    <property type="entry name" value="P-loop containing nucleoside triphosphate hydrolases"/>
    <property type="match status" value="1"/>
</dbReference>
<evidence type="ECO:0000313" key="11">
    <source>
        <dbReference type="EMBL" id="MFD2541541.1"/>
    </source>
</evidence>
<evidence type="ECO:0000256" key="3">
    <source>
        <dbReference type="ARBA" id="ARBA00019010"/>
    </source>
</evidence>
<gene>
    <name evidence="11" type="primary">tsaE</name>
    <name evidence="11" type="ORF">ACFSSB_04355</name>
</gene>
<protein>
    <recommendedName>
        <fullName evidence="3">tRNA threonylcarbamoyladenosine biosynthesis protein TsaE</fullName>
    </recommendedName>
    <alternativeName>
        <fullName evidence="10">t(6)A37 threonylcarbamoyladenosine biosynthesis protein TsaE</fullName>
    </alternativeName>
</protein>
<sequence length="134" mass="15501">MELNYTINDLDKVVNTLLNSSTSKIILFHGSMGVGKTTLIKSLVKTIGSADEVQSPTYSLVNEYNATNTKIYHFDLYRVESVEELYNMGFEEYLQEDVWVFIEWPELASEFFPENTTNIFLEINEDNTRKIIIN</sequence>
<evidence type="ECO:0000256" key="8">
    <source>
        <dbReference type="ARBA" id="ARBA00022840"/>
    </source>
</evidence>
<evidence type="ECO:0000256" key="5">
    <source>
        <dbReference type="ARBA" id="ARBA00022694"/>
    </source>
</evidence>
<comment type="caution">
    <text evidence="11">The sequence shown here is derived from an EMBL/GenBank/DDBJ whole genome shotgun (WGS) entry which is preliminary data.</text>
</comment>
<evidence type="ECO:0000256" key="10">
    <source>
        <dbReference type="ARBA" id="ARBA00032441"/>
    </source>
</evidence>
<dbReference type="PANTHER" id="PTHR33540:SF2">
    <property type="entry name" value="TRNA THREONYLCARBAMOYLADENOSINE BIOSYNTHESIS PROTEIN TSAE"/>
    <property type="match status" value="1"/>
</dbReference>
<dbReference type="Proteomes" id="UP001597467">
    <property type="component" value="Unassembled WGS sequence"/>
</dbReference>
<evidence type="ECO:0000256" key="7">
    <source>
        <dbReference type="ARBA" id="ARBA00022741"/>
    </source>
</evidence>
<keyword evidence="6" id="KW-0479">Metal-binding</keyword>
<dbReference type="Gene3D" id="3.40.50.300">
    <property type="entry name" value="P-loop containing nucleotide triphosphate hydrolases"/>
    <property type="match status" value="1"/>
</dbReference>
<evidence type="ECO:0000256" key="1">
    <source>
        <dbReference type="ARBA" id="ARBA00004496"/>
    </source>
</evidence>